<protein>
    <recommendedName>
        <fullName evidence="8">Bcr/CflA family efflux transporter</fullName>
    </recommendedName>
</protein>
<proteinExistence type="inferred from homology"/>
<keyword evidence="4" id="KW-1003">Cell membrane</keyword>
<reference evidence="10 11" key="1">
    <citation type="submission" date="2018-06" db="EMBL/GenBank/DDBJ databases">
        <authorList>
            <consortium name="Pathogen Informatics"/>
            <person name="Doyle S."/>
        </authorList>
    </citation>
    <scope>NUCLEOTIDE SEQUENCE [LARGE SCALE GENOMIC DNA]</scope>
    <source>
        <strain evidence="10 11">NCTC10661</strain>
    </source>
</reference>
<dbReference type="Gene3D" id="1.20.1720.10">
    <property type="entry name" value="Multidrug resistance protein D"/>
    <property type="match status" value="1"/>
</dbReference>
<comment type="subcellular location">
    <subcellularLocation>
        <location evidence="8">Cell inner membrane</location>
        <topology evidence="8">Multi-pass membrane protein</topology>
    </subcellularLocation>
    <subcellularLocation>
        <location evidence="1">Cell membrane</location>
        <topology evidence="1">Multi-pass membrane protein</topology>
    </subcellularLocation>
</comment>
<dbReference type="EMBL" id="UARD01000012">
    <property type="protein sequence ID" value="SPV18221.1"/>
    <property type="molecule type" value="Genomic_DNA"/>
</dbReference>
<evidence type="ECO:0000256" key="1">
    <source>
        <dbReference type="ARBA" id="ARBA00004651"/>
    </source>
</evidence>
<gene>
    <name evidence="10" type="primary">ydhC</name>
    <name evidence="10" type="ORF">NCTC10661_02546</name>
</gene>
<dbReference type="CDD" id="cd17320">
    <property type="entry name" value="MFS_MdfA_MDR_like"/>
    <property type="match status" value="1"/>
</dbReference>
<dbReference type="InterPro" id="IPR036259">
    <property type="entry name" value="MFS_trans_sf"/>
</dbReference>
<evidence type="ECO:0000256" key="3">
    <source>
        <dbReference type="ARBA" id="ARBA00022448"/>
    </source>
</evidence>
<evidence type="ECO:0000256" key="6">
    <source>
        <dbReference type="ARBA" id="ARBA00022989"/>
    </source>
</evidence>
<feature type="transmembrane region" description="Helical" evidence="8">
    <location>
        <begin position="114"/>
        <end position="133"/>
    </location>
</feature>
<evidence type="ECO:0000256" key="8">
    <source>
        <dbReference type="RuleBase" id="RU365088"/>
    </source>
</evidence>
<dbReference type="InterPro" id="IPR004812">
    <property type="entry name" value="Efflux_drug-R_Bcr/CmlA"/>
</dbReference>
<evidence type="ECO:0000259" key="9">
    <source>
        <dbReference type="PROSITE" id="PS50850"/>
    </source>
</evidence>
<sequence length="442" mass="46409">MHFRPLPNRIARRMIAPAFPHGGPMRVYVSIRARAPLQPPANMSNLSLILVVSMLSAFGLIASDVYLPAMPSMAHEFSIGAWQMPQTVSAYLIALACAQLAYGPLSDRWGRKPVLTAGIVLYILGSIGCASAGGFASFLGWRVLEALGAASGLVIGRAIIADTCDKNASAKIYSIVYPLVSLSPAIAPAIGGYLAAAFGWRSDFIFVAAFGVVALAFVQLLLKETRPPVAPGQHRAAPLAGFTGVLADRAFIRYTLVVCAIYCAWFVYLTQSPFIFSGLGLSERQSGWLYLPLTAGIVSANLVARRMLDRMSYDSIVVAGVGCFVAGGMAFALCESWHVKGVVAIVMPMVLVSLSNGSSLSLAVSGAIASEHGRAATASGLVGFFQIGSASLAATVSGGLLGTGSHVLAATIPFFAIVAAIAIVPRWCAARRTLLMRDTLPR</sequence>
<evidence type="ECO:0000256" key="5">
    <source>
        <dbReference type="ARBA" id="ARBA00022692"/>
    </source>
</evidence>
<name>A0AAE8T2T6_BURCE</name>
<accession>A0AAE8T2T6</accession>
<feature type="transmembrane region" description="Helical" evidence="8">
    <location>
        <begin position="79"/>
        <end position="102"/>
    </location>
</feature>
<keyword evidence="5 8" id="KW-0812">Transmembrane</keyword>
<feature type="transmembrane region" description="Helical" evidence="8">
    <location>
        <begin position="316"/>
        <end position="333"/>
    </location>
</feature>
<feature type="transmembrane region" description="Helical" evidence="8">
    <location>
        <begin position="407"/>
        <end position="428"/>
    </location>
</feature>
<dbReference type="AlphaFoldDB" id="A0AAE8T2T6"/>
<dbReference type="InterPro" id="IPR050189">
    <property type="entry name" value="MFS_Efflux_Transporters"/>
</dbReference>
<feature type="transmembrane region" description="Helical" evidence="8">
    <location>
        <begin position="345"/>
        <end position="369"/>
    </location>
</feature>
<dbReference type="PANTHER" id="PTHR43124">
    <property type="entry name" value="PURINE EFFLUX PUMP PBUE"/>
    <property type="match status" value="1"/>
</dbReference>
<evidence type="ECO:0000256" key="7">
    <source>
        <dbReference type="ARBA" id="ARBA00023136"/>
    </source>
</evidence>
<keyword evidence="8" id="KW-0997">Cell inner membrane</keyword>
<organism evidence="10 11">
    <name type="scientific">Burkholderia cepacia</name>
    <name type="common">Pseudomonas cepacia</name>
    <dbReference type="NCBI Taxonomy" id="292"/>
    <lineage>
        <taxon>Bacteria</taxon>
        <taxon>Pseudomonadati</taxon>
        <taxon>Pseudomonadota</taxon>
        <taxon>Betaproteobacteria</taxon>
        <taxon>Burkholderiales</taxon>
        <taxon>Burkholderiaceae</taxon>
        <taxon>Burkholderia</taxon>
        <taxon>Burkholderia cepacia complex</taxon>
    </lineage>
</organism>
<feature type="domain" description="Major facilitator superfamily (MFS) profile" evidence="9">
    <location>
        <begin position="45"/>
        <end position="428"/>
    </location>
</feature>
<evidence type="ECO:0000256" key="2">
    <source>
        <dbReference type="ARBA" id="ARBA00006236"/>
    </source>
</evidence>
<evidence type="ECO:0000256" key="4">
    <source>
        <dbReference type="ARBA" id="ARBA00022475"/>
    </source>
</evidence>
<dbReference type="InterPro" id="IPR011701">
    <property type="entry name" value="MFS"/>
</dbReference>
<keyword evidence="3 8" id="KW-0813">Transport</keyword>
<dbReference type="PROSITE" id="PS50850">
    <property type="entry name" value="MFS"/>
    <property type="match status" value="1"/>
</dbReference>
<dbReference type="PANTHER" id="PTHR43124:SF3">
    <property type="entry name" value="CHLORAMPHENICOL EFFLUX PUMP RV0191"/>
    <property type="match status" value="1"/>
</dbReference>
<evidence type="ECO:0000313" key="11">
    <source>
        <dbReference type="Proteomes" id="UP000250416"/>
    </source>
</evidence>
<dbReference type="GO" id="GO:1990961">
    <property type="term" value="P:xenobiotic detoxification by transmembrane export across the plasma membrane"/>
    <property type="evidence" value="ECO:0007669"/>
    <property type="project" value="InterPro"/>
</dbReference>
<keyword evidence="6 8" id="KW-1133">Transmembrane helix</keyword>
<feature type="transmembrane region" description="Helical" evidence="8">
    <location>
        <begin position="46"/>
        <end position="67"/>
    </location>
</feature>
<feature type="transmembrane region" description="Helical" evidence="8">
    <location>
        <begin position="204"/>
        <end position="222"/>
    </location>
</feature>
<dbReference type="GO" id="GO:0042910">
    <property type="term" value="F:xenobiotic transmembrane transporter activity"/>
    <property type="evidence" value="ECO:0007669"/>
    <property type="project" value="InterPro"/>
</dbReference>
<comment type="similarity">
    <text evidence="2 8">Belongs to the major facilitator superfamily. Bcr/CmlA family.</text>
</comment>
<feature type="transmembrane region" description="Helical" evidence="8">
    <location>
        <begin position="139"/>
        <end position="160"/>
    </location>
</feature>
<evidence type="ECO:0000313" key="10">
    <source>
        <dbReference type="EMBL" id="SPV18221.1"/>
    </source>
</evidence>
<dbReference type="GO" id="GO:0005886">
    <property type="term" value="C:plasma membrane"/>
    <property type="evidence" value="ECO:0007669"/>
    <property type="project" value="UniProtKB-SubCell"/>
</dbReference>
<dbReference type="SUPFAM" id="SSF103473">
    <property type="entry name" value="MFS general substrate transporter"/>
    <property type="match status" value="1"/>
</dbReference>
<comment type="caution">
    <text evidence="10">The sequence shown here is derived from an EMBL/GenBank/DDBJ whole genome shotgun (WGS) entry which is preliminary data.</text>
</comment>
<feature type="transmembrane region" description="Helical" evidence="8">
    <location>
        <begin position="172"/>
        <end position="198"/>
    </location>
</feature>
<feature type="transmembrane region" description="Helical" evidence="8">
    <location>
        <begin position="288"/>
        <end position="304"/>
    </location>
</feature>
<dbReference type="NCBIfam" id="TIGR00710">
    <property type="entry name" value="efflux_Bcr_CflA"/>
    <property type="match status" value="1"/>
</dbReference>
<keyword evidence="7 8" id="KW-0472">Membrane</keyword>
<dbReference type="Proteomes" id="UP000250416">
    <property type="component" value="Unassembled WGS sequence"/>
</dbReference>
<feature type="transmembrane region" description="Helical" evidence="8">
    <location>
        <begin position="251"/>
        <end position="268"/>
    </location>
</feature>
<dbReference type="Pfam" id="PF07690">
    <property type="entry name" value="MFS_1"/>
    <property type="match status" value="1"/>
</dbReference>
<feature type="transmembrane region" description="Helical" evidence="8">
    <location>
        <begin position="381"/>
        <end position="401"/>
    </location>
</feature>
<dbReference type="InterPro" id="IPR020846">
    <property type="entry name" value="MFS_dom"/>
</dbReference>